<evidence type="ECO:0008006" key="3">
    <source>
        <dbReference type="Google" id="ProtNLM"/>
    </source>
</evidence>
<comment type="caution">
    <text evidence="1">The sequence shown here is derived from an EMBL/GenBank/DDBJ whole genome shotgun (WGS) entry which is preliminary data.</text>
</comment>
<dbReference type="AlphaFoldDB" id="A0A0A0DG29"/>
<evidence type="ECO:0000313" key="1">
    <source>
        <dbReference type="EMBL" id="KGM37059.1"/>
    </source>
</evidence>
<dbReference type="STRING" id="176090.SSIN_1201"/>
<gene>
    <name evidence="1" type="ORF">SSIN_1201</name>
</gene>
<dbReference type="Proteomes" id="UP000030019">
    <property type="component" value="Unassembled WGS sequence"/>
</dbReference>
<proteinExistence type="predicted"/>
<reference evidence="1 2" key="1">
    <citation type="submission" date="2014-06" db="EMBL/GenBank/DDBJ databases">
        <authorList>
            <person name="Teng J.L."/>
            <person name="Huang Y."/>
            <person name="Tse H."/>
            <person name="Lau S.K."/>
            <person name="Woo P.C."/>
        </authorList>
    </citation>
    <scope>NUCLEOTIDE SEQUENCE [LARGE SCALE GENOMIC DNA]</scope>
    <source>
        <strain evidence="1 2">HKU4</strain>
    </source>
</reference>
<sequence length="164" mass="19682">MIRNKFYDQLISSEPMGFIDPLTDLGEFDSIQMKFKDPVRNLVNKYSGKPYNLSWQRKIENMRVLYVQYQKSLIMEDQEQAIHNRVRNKESKEHVHEIVTTYLKLGFKFKEIEARISLFNTRLRRNWKRSDYVTTTSPEFYLKRDLQDGYCLPNSTLPQSMRAN</sequence>
<organism evidence="1 2">
    <name type="scientific">Streptococcus sinensis</name>
    <dbReference type="NCBI Taxonomy" id="176090"/>
    <lineage>
        <taxon>Bacteria</taxon>
        <taxon>Bacillati</taxon>
        <taxon>Bacillota</taxon>
        <taxon>Bacilli</taxon>
        <taxon>Lactobacillales</taxon>
        <taxon>Streptococcaceae</taxon>
        <taxon>Streptococcus</taxon>
    </lineage>
</organism>
<dbReference type="RefSeq" id="WP_037616801.1">
    <property type="nucleotide sequence ID" value="NZ_JPEN01000068.1"/>
</dbReference>
<accession>A0A0A0DG29</accession>
<evidence type="ECO:0000313" key="2">
    <source>
        <dbReference type="Proteomes" id="UP000030019"/>
    </source>
</evidence>
<dbReference type="EMBL" id="JPEN01000068">
    <property type="protein sequence ID" value="KGM37059.1"/>
    <property type="molecule type" value="Genomic_DNA"/>
</dbReference>
<keyword evidence="2" id="KW-1185">Reference proteome</keyword>
<name>A0A0A0DG29_9STRE</name>
<protein>
    <recommendedName>
        <fullName evidence="3">Modification methylase Sau96I</fullName>
    </recommendedName>
</protein>